<dbReference type="AlphaFoldDB" id="A0A0K2TJA5"/>
<name>A0A0K2TJA5_LEPSM</name>
<dbReference type="PANTHER" id="PTHR31206">
    <property type="entry name" value="LP10445P"/>
    <property type="match status" value="1"/>
</dbReference>
<dbReference type="Pfam" id="PF14774">
    <property type="entry name" value="FAM177"/>
    <property type="match status" value="1"/>
</dbReference>
<evidence type="ECO:0000256" key="1">
    <source>
        <dbReference type="SAM" id="MobiDB-lite"/>
    </source>
</evidence>
<reference evidence="2" key="1">
    <citation type="submission" date="2014-05" db="EMBL/GenBank/DDBJ databases">
        <authorList>
            <person name="Chronopoulou M."/>
        </authorList>
    </citation>
    <scope>NUCLEOTIDE SEQUENCE</scope>
    <source>
        <tissue evidence="2">Whole organism</tissue>
    </source>
</reference>
<feature type="region of interest" description="Disordered" evidence="1">
    <location>
        <begin position="162"/>
        <end position="195"/>
    </location>
</feature>
<sequence length="195" mass="22457">MMSEAIVLDQLDPKLNENKKELLRKIPSSAGDIIIQESDTKKEGSTEKTKVPRRTIHFSDGVIEEYSTDEEKEEEVRKETTPPKETIKNPKTLKWIPWLIYYASFSGCSAVQMADSIGEKLGWFFGITSPKYFYEIQEFKRNKQEQEEKEVKANAQNWNRPLDQSVITLDPKKLPSKDLTDSIPNTKEGDEDLNV</sequence>
<protein>
    <submittedName>
        <fullName evidence="2">Protein FAM177A1like [Aplysia californica]</fullName>
    </submittedName>
</protein>
<dbReference type="InterPro" id="IPR028260">
    <property type="entry name" value="FAM177"/>
</dbReference>
<dbReference type="PANTHER" id="PTHR31206:SF1">
    <property type="entry name" value="LP10445P"/>
    <property type="match status" value="1"/>
</dbReference>
<dbReference type="EMBL" id="HACA01008772">
    <property type="protein sequence ID" value="CDW26133.1"/>
    <property type="molecule type" value="Transcribed_RNA"/>
</dbReference>
<evidence type="ECO:0000313" key="2">
    <source>
        <dbReference type="EMBL" id="CDW26133.1"/>
    </source>
</evidence>
<accession>A0A0K2TJA5</accession>
<organism evidence="2">
    <name type="scientific">Lepeophtheirus salmonis</name>
    <name type="common">Salmon louse</name>
    <name type="synonym">Caligus salmonis</name>
    <dbReference type="NCBI Taxonomy" id="72036"/>
    <lineage>
        <taxon>Eukaryota</taxon>
        <taxon>Metazoa</taxon>
        <taxon>Ecdysozoa</taxon>
        <taxon>Arthropoda</taxon>
        <taxon>Crustacea</taxon>
        <taxon>Multicrustacea</taxon>
        <taxon>Hexanauplia</taxon>
        <taxon>Copepoda</taxon>
        <taxon>Siphonostomatoida</taxon>
        <taxon>Caligidae</taxon>
        <taxon>Lepeophtheirus</taxon>
    </lineage>
</organism>
<proteinExistence type="predicted"/>
<feature type="compositionally biased region" description="Basic and acidic residues" evidence="1">
    <location>
        <begin position="170"/>
        <end position="180"/>
    </location>
</feature>